<protein>
    <recommendedName>
        <fullName evidence="3">DUF4393 domain-containing protein</fullName>
    </recommendedName>
</protein>
<accession>A0A2T3MNI3</accession>
<dbReference type="EMBL" id="PYLW01000004">
    <property type="protein sequence ID" value="PSV98312.1"/>
    <property type="molecule type" value="Genomic_DNA"/>
</dbReference>
<reference evidence="1 2" key="1">
    <citation type="submission" date="2018-01" db="EMBL/GenBank/DDBJ databases">
        <title>Whole genome sequencing of Histamine producing bacteria.</title>
        <authorList>
            <person name="Butler K."/>
        </authorList>
    </citation>
    <scope>NUCLEOTIDE SEQUENCE [LARGE SCALE GENOMIC DNA]</scope>
    <source>
        <strain evidence="1 2">NCIMB 13481</strain>
    </source>
</reference>
<dbReference type="RefSeq" id="WP_107237008.1">
    <property type="nucleotide sequence ID" value="NZ_PYLW01000004.1"/>
</dbReference>
<proteinExistence type="predicted"/>
<sequence length="213" mass="24202">MTNLSRAVSNSIGAELTSVSFEIAEVSIDSVLDEGLLQDIPIIGSVVGLAKTGVAIRDRMYVQKLLKFLSEFKKISSERRDEFISSELNTDKKKDKFGETMINLIDRAENDEKLVLYAKVFEYHFMERVTYDYCIRLCQMIERAFYADLLFLLEFEDLSLESQEITSELYKNGFLSFAGVNGGNWDGEVSSEGGMLYRISSYGNNLKTILQEI</sequence>
<gene>
    <name evidence="1" type="ORF">C9I88_06515</name>
</gene>
<dbReference type="Proteomes" id="UP000241954">
    <property type="component" value="Unassembled WGS sequence"/>
</dbReference>
<comment type="caution">
    <text evidence="1">The sequence shown here is derived from an EMBL/GenBank/DDBJ whole genome shotgun (WGS) entry which is preliminary data.</text>
</comment>
<organism evidence="1 2">
    <name type="scientific">Photobacterium iliopiscarium</name>
    <dbReference type="NCBI Taxonomy" id="56192"/>
    <lineage>
        <taxon>Bacteria</taxon>
        <taxon>Pseudomonadati</taxon>
        <taxon>Pseudomonadota</taxon>
        <taxon>Gammaproteobacteria</taxon>
        <taxon>Vibrionales</taxon>
        <taxon>Vibrionaceae</taxon>
        <taxon>Photobacterium</taxon>
    </lineage>
</organism>
<name>A0A2T3MNI3_9GAMM</name>
<evidence type="ECO:0000313" key="1">
    <source>
        <dbReference type="EMBL" id="PSV98312.1"/>
    </source>
</evidence>
<evidence type="ECO:0000313" key="2">
    <source>
        <dbReference type="Proteomes" id="UP000241954"/>
    </source>
</evidence>
<evidence type="ECO:0008006" key="3">
    <source>
        <dbReference type="Google" id="ProtNLM"/>
    </source>
</evidence>
<dbReference type="AlphaFoldDB" id="A0A2T3MNI3"/>